<dbReference type="Proteomes" id="UP000594042">
    <property type="component" value="Chromosome"/>
</dbReference>
<dbReference type="InterPro" id="IPR013249">
    <property type="entry name" value="RNA_pol_sigma70_r4_t2"/>
</dbReference>
<feature type="domain" description="RNA polymerase sigma factor 70 region 4 type 2" evidence="1">
    <location>
        <begin position="88"/>
        <end position="132"/>
    </location>
</feature>
<evidence type="ECO:0000259" key="1">
    <source>
        <dbReference type="Pfam" id="PF08281"/>
    </source>
</evidence>
<evidence type="ECO:0000313" key="3">
    <source>
        <dbReference type="Proteomes" id="UP000594042"/>
    </source>
</evidence>
<dbReference type="KEGG" id="copr:Cop2CBH44_27040"/>
<dbReference type="GO" id="GO:0006352">
    <property type="term" value="P:DNA-templated transcription initiation"/>
    <property type="evidence" value="ECO:0007669"/>
    <property type="project" value="InterPro"/>
</dbReference>
<dbReference type="Gene3D" id="1.10.10.10">
    <property type="entry name" value="Winged helix-like DNA-binding domain superfamily/Winged helix DNA-binding domain"/>
    <property type="match status" value="1"/>
</dbReference>
<dbReference type="GO" id="GO:0003677">
    <property type="term" value="F:DNA binding"/>
    <property type="evidence" value="ECO:0007669"/>
    <property type="project" value="InterPro"/>
</dbReference>
<dbReference type="SUPFAM" id="SSF88659">
    <property type="entry name" value="Sigma3 and sigma4 domains of RNA polymerase sigma factors"/>
    <property type="match status" value="1"/>
</dbReference>
<protein>
    <recommendedName>
        <fullName evidence="1">RNA polymerase sigma factor 70 region 4 type 2 domain-containing protein</fullName>
    </recommendedName>
</protein>
<gene>
    <name evidence="2" type="ORF">Cop2CBH44_27040</name>
</gene>
<keyword evidence="3" id="KW-1185">Reference proteome</keyword>
<dbReference type="InterPro" id="IPR036388">
    <property type="entry name" value="WH-like_DNA-bd_sf"/>
</dbReference>
<proteinExistence type="predicted"/>
<sequence length="139" mass="16786">MKKFYSLSLYLCKYRLERLFQSIVRISWLRAIYKTLYRHIKFIPKNHKRAMIEDPDLKFMKEYFSETNNKVPLSPLCGLKLVNKIITDSLNEEYRLLLGLYLSNHNYREIAKEMNIPVVSVRQKIEFIRKTLSDKLSEY</sequence>
<name>A0A7G1I109_9BACT</name>
<evidence type="ECO:0000313" key="2">
    <source>
        <dbReference type="EMBL" id="BCI64351.1"/>
    </source>
</evidence>
<dbReference type="Pfam" id="PF08281">
    <property type="entry name" value="Sigma70_r4_2"/>
    <property type="match status" value="1"/>
</dbReference>
<accession>A0A7G1I109</accession>
<organism evidence="2 3">
    <name type="scientific">Coprobacter secundus subsp. similis</name>
    <dbReference type="NCBI Taxonomy" id="2751153"/>
    <lineage>
        <taxon>Bacteria</taxon>
        <taxon>Pseudomonadati</taxon>
        <taxon>Bacteroidota</taxon>
        <taxon>Bacteroidia</taxon>
        <taxon>Bacteroidales</taxon>
        <taxon>Barnesiellaceae</taxon>
        <taxon>Coprobacter</taxon>
    </lineage>
</organism>
<dbReference type="InterPro" id="IPR013324">
    <property type="entry name" value="RNA_pol_sigma_r3/r4-like"/>
</dbReference>
<reference evidence="3" key="1">
    <citation type="submission" date="2020-07" db="EMBL/GenBank/DDBJ databases">
        <title>Complete genome sequencing of Coprobacter sp. strain 2CBH44.</title>
        <authorList>
            <person name="Sakamoto M."/>
            <person name="Murakami T."/>
            <person name="Mori H."/>
        </authorList>
    </citation>
    <scope>NUCLEOTIDE SEQUENCE [LARGE SCALE GENOMIC DNA]</scope>
    <source>
        <strain evidence="3">2CBH44</strain>
    </source>
</reference>
<dbReference type="GO" id="GO:0016987">
    <property type="term" value="F:sigma factor activity"/>
    <property type="evidence" value="ECO:0007669"/>
    <property type="project" value="InterPro"/>
</dbReference>
<dbReference type="EMBL" id="AP023322">
    <property type="protein sequence ID" value="BCI64351.1"/>
    <property type="molecule type" value="Genomic_DNA"/>
</dbReference>
<dbReference type="AlphaFoldDB" id="A0A7G1I109"/>